<feature type="transmembrane region" description="Helical" evidence="6">
    <location>
        <begin position="96"/>
        <end position="123"/>
    </location>
</feature>
<feature type="transmembrane region" description="Helical" evidence="6">
    <location>
        <begin position="163"/>
        <end position="181"/>
    </location>
</feature>
<feature type="region of interest" description="Disordered" evidence="5">
    <location>
        <begin position="564"/>
        <end position="618"/>
    </location>
</feature>
<feature type="transmembrane region" description="Helical" evidence="6">
    <location>
        <begin position="256"/>
        <end position="274"/>
    </location>
</feature>
<feature type="transmembrane region" description="Helical" evidence="6">
    <location>
        <begin position="224"/>
        <end position="250"/>
    </location>
</feature>
<sequence>MNLACLAATAIYPFGLYFCLNTRRKNQQGWPAPSLFVLWGFIFTSKMQRGSDIEKQRGVESAEKSLVVGLESSQTDAAPSDDNSRPAIFNSTIQEILFVFIATLGNGMSVLAAGTVVVLTDIVKKDLDMTTAEVTWINGASSLASGSFLLLFGRLADLLGRRFMLIGSMAMYAIFSLAAGFSQSPIQLDILNGFMGLASAAAVPTAQGMLATTYNKPSKRKNRAFACFSAGNPLGMVTGSIFSGIAVQLFSWRASFWLLAIIFAVVTCTAIFVLPPDQSAKLPLSRDSGKRLDIVGSGLTIAGIGMISAALSLGSDSPQGWKTPYVLVLLILGVVLMITFVFWETYYTHPIMPMYIWKNRDFSIIISMLMFGFLAFPTMSFWLSLFMQQVKGYGPLKVAVHLLPMAIGGITTNIIAGLIMHKVSNKLLMGIGASCYTLSFLLLGLQHSYSSYWAFIFPGMLLGVVGADFEFCVANMYVMSSLPPSQQSLAGGIFQTVTKLCLTIGLGVSTALYDSVRTHPASSGYHAHDPFEPYAATMWYCAAVAACGIPLVFIMRIGTQGNAEVRRPAVSEHDADSSERTHSNSSSSIPSAGSEGKEKEDSVVAQTPVFVDEGLQTM</sequence>
<dbReference type="PROSITE" id="PS50850">
    <property type="entry name" value="MFS"/>
    <property type="match status" value="1"/>
</dbReference>
<feature type="transmembrane region" description="Helical" evidence="6">
    <location>
        <begin position="193"/>
        <end position="212"/>
    </location>
</feature>
<feature type="transmembrane region" description="Helical" evidence="6">
    <location>
        <begin position="135"/>
        <end position="156"/>
    </location>
</feature>
<name>A0ABR1KIN5_9PEZI</name>
<feature type="domain" description="Major facilitator superfamily (MFS) profile" evidence="7">
    <location>
        <begin position="98"/>
        <end position="560"/>
    </location>
</feature>
<dbReference type="PANTHER" id="PTHR42718">
    <property type="entry name" value="MAJOR FACILITATOR SUPERFAMILY MULTIDRUG TRANSPORTER MFSC"/>
    <property type="match status" value="1"/>
</dbReference>
<dbReference type="InterPro" id="IPR011701">
    <property type="entry name" value="MFS"/>
</dbReference>
<feature type="compositionally biased region" description="Basic and acidic residues" evidence="5">
    <location>
        <begin position="564"/>
        <end position="582"/>
    </location>
</feature>
<keyword evidence="9" id="KW-1185">Reference proteome</keyword>
<keyword evidence="4 6" id="KW-0472">Membrane</keyword>
<dbReference type="EMBL" id="JBBPHU010000008">
    <property type="protein sequence ID" value="KAK7515015.1"/>
    <property type="molecule type" value="Genomic_DNA"/>
</dbReference>
<evidence type="ECO:0000256" key="1">
    <source>
        <dbReference type="ARBA" id="ARBA00004141"/>
    </source>
</evidence>
<feature type="transmembrane region" description="Helical" evidence="6">
    <location>
        <begin position="325"/>
        <end position="343"/>
    </location>
</feature>
<evidence type="ECO:0000259" key="7">
    <source>
        <dbReference type="PROSITE" id="PS50850"/>
    </source>
</evidence>
<proteinExistence type="predicted"/>
<dbReference type="Proteomes" id="UP001363622">
    <property type="component" value="Unassembled WGS sequence"/>
</dbReference>
<keyword evidence="2 6" id="KW-0812">Transmembrane</keyword>
<reference evidence="8 9" key="1">
    <citation type="submission" date="2024-04" db="EMBL/GenBank/DDBJ databases">
        <title>Phyllosticta paracitricarpa is synonymous to the EU quarantine fungus P. citricarpa based on phylogenomic analyses.</title>
        <authorList>
            <consortium name="Lawrence Berkeley National Laboratory"/>
            <person name="Van Ingen-Buijs V.A."/>
            <person name="Van Westerhoven A.C."/>
            <person name="Haridas S."/>
            <person name="Skiadas P."/>
            <person name="Martin F."/>
            <person name="Groenewald J.Z."/>
            <person name="Crous P.W."/>
            <person name="Seidl M.F."/>
        </authorList>
    </citation>
    <scope>NUCLEOTIDE SEQUENCE [LARGE SCALE GENOMIC DNA]</scope>
    <source>
        <strain evidence="8 9">CBS 123371</strain>
    </source>
</reference>
<accession>A0ABR1KIN5</accession>
<evidence type="ECO:0000313" key="9">
    <source>
        <dbReference type="Proteomes" id="UP001363622"/>
    </source>
</evidence>
<evidence type="ECO:0000256" key="3">
    <source>
        <dbReference type="ARBA" id="ARBA00022989"/>
    </source>
</evidence>
<feature type="transmembrane region" description="Helical" evidence="6">
    <location>
        <begin position="489"/>
        <end position="513"/>
    </location>
</feature>
<evidence type="ECO:0000256" key="6">
    <source>
        <dbReference type="SAM" id="Phobius"/>
    </source>
</evidence>
<protein>
    <submittedName>
        <fullName evidence="8">Major facilitator superfamily domain-containing protein</fullName>
    </submittedName>
</protein>
<feature type="compositionally biased region" description="Low complexity" evidence="5">
    <location>
        <begin position="583"/>
        <end position="594"/>
    </location>
</feature>
<gene>
    <name evidence="8" type="ORF">IWZ03DRAFT_234554</name>
</gene>
<comment type="subcellular location">
    <subcellularLocation>
        <location evidence="1">Membrane</location>
        <topology evidence="1">Multi-pass membrane protein</topology>
    </subcellularLocation>
</comment>
<evidence type="ECO:0000256" key="4">
    <source>
        <dbReference type="ARBA" id="ARBA00023136"/>
    </source>
</evidence>
<evidence type="ECO:0000313" key="8">
    <source>
        <dbReference type="EMBL" id="KAK7515015.1"/>
    </source>
</evidence>
<feature type="transmembrane region" description="Helical" evidence="6">
    <location>
        <begin position="364"/>
        <end position="386"/>
    </location>
</feature>
<feature type="transmembrane region" description="Helical" evidence="6">
    <location>
        <begin position="398"/>
        <end position="420"/>
    </location>
</feature>
<dbReference type="PANTHER" id="PTHR42718:SF23">
    <property type="entry name" value="MAJOR FACILITATOR SUPERFAMILY (MFS) PROFILE DOMAIN-CONTAINING PROTEIN"/>
    <property type="match status" value="1"/>
</dbReference>
<evidence type="ECO:0000256" key="2">
    <source>
        <dbReference type="ARBA" id="ARBA00022692"/>
    </source>
</evidence>
<dbReference type="SUPFAM" id="SSF103473">
    <property type="entry name" value="MFS general substrate transporter"/>
    <property type="match status" value="1"/>
</dbReference>
<dbReference type="Gene3D" id="1.20.1250.20">
    <property type="entry name" value="MFS general substrate transporter like domains"/>
    <property type="match status" value="2"/>
</dbReference>
<dbReference type="Pfam" id="PF07690">
    <property type="entry name" value="MFS_1"/>
    <property type="match status" value="1"/>
</dbReference>
<dbReference type="InterPro" id="IPR020846">
    <property type="entry name" value="MFS_dom"/>
</dbReference>
<keyword evidence="3 6" id="KW-1133">Transmembrane helix</keyword>
<comment type="caution">
    <text evidence="8">The sequence shown here is derived from an EMBL/GenBank/DDBJ whole genome shotgun (WGS) entry which is preliminary data.</text>
</comment>
<evidence type="ECO:0000256" key="5">
    <source>
        <dbReference type="SAM" id="MobiDB-lite"/>
    </source>
</evidence>
<feature type="transmembrane region" description="Helical" evidence="6">
    <location>
        <begin position="294"/>
        <end position="313"/>
    </location>
</feature>
<feature type="transmembrane region" description="Helical" evidence="6">
    <location>
        <begin position="533"/>
        <end position="557"/>
    </location>
</feature>
<dbReference type="InterPro" id="IPR036259">
    <property type="entry name" value="MFS_trans_sf"/>
</dbReference>
<feature type="transmembrane region" description="Helical" evidence="6">
    <location>
        <begin position="427"/>
        <end position="446"/>
    </location>
</feature>
<feature type="transmembrane region" description="Helical" evidence="6">
    <location>
        <begin position="452"/>
        <end position="477"/>
    </location>
</feature>
<organism evidence="8 9">
    <name type="scientific">Phyllosticta citriasiana</name>
    <dbReference type="NCBI Taxonomy" id="595635"/>
    <lineage>
        <taxon>Eukaryota</taxon>
        <taxon>Fungi</taxon>
        <taxon>Dikarya</taxon>
        <taxon>Ascomycota</taxon>
        <taxon>Pezizomycotina</taxon>
        <taxon>Dothideomycetes</taxon>
        <taxon>Dothideomycetes incertae sedis</taxon>
        <taxon>Botryosphaeriales</taxon>
        <taxon>Phyllostictaceae</taxon>
        <taxon>Phyllosticta</taxon>
    </lineage>
</organism>